<proteinExistence type="predicted"/>
<dbReference type="Proteomes" id="UP000070620">
    <property type="component" value="Unassembled WGS sequence"/>
</dbReference>
<name>A0A136PYM0_9ACTN</name>
<gene>
    <name evidence="1" type="ORF">AWW66_02100</name>
</gene>
<evidence type="ECO:0000313" key="1">
    <source>
        <dbReference type="EMBL" id="KXK63568.1"/>
    </source>
</evidence>
<dbReference type="EMBL" id="LRQV01000004">
    <property type="protein sequence ID" value="KXK63568.1"/>
    <property type="molecule type" value="Genomic_DNA"/>
</dbReference>
<keyword evidence="2" id="KW-1185">Reference proteome</keyword>
<dbReference type="AlphaFoldDB" id="A0A136PYM0"/>
<evidence type="ECO:0000313" key="2">
    <source>
        <dbReference type="Proteomes" id="UP000070620"/>
    </source>
</evidence>
<sequence>MGSSYQTILAAGDLTDVRAAVTESGQRAVVVPVGERRWAVVPAPADGGYAETEELARLLSRPAGAVAAAFDVFDSDVVVARLFRDGRGYHDYLSEQSHHEEAWDDDDNEILFDMLGRPYPPGATLPTGPYGADPAAFVPLGVAPVDEVTLEAALAGPEPLAEVQHHRILRALNLRPGPLATTYDEAVAAGLGV</sequence>
<protein>
    <submittedName>
        <fullName evidence="1">Uncharacterized protein</fullName>
    </submittedName>
</protein>
<organism evidence="1 2">
    <name type="scientific">Micromonospora rosaria</name>
    <dbReference type="NCBI Taxonomy" id="47874"/>
    <lineage>
        <taxon>Bacteria</taxon>
        <taxon>Bacillati</taxon>
        <taxon>Actinomycetota</taxon>
        <taxon>Actinomycetes</taxon>
        <taxon>Micromonosporales</taxon>
        <taxon>Micromonosporaceae</taxon>
        <taxon>Micromonospora</taxon>
    </lineage>
</organism>
<comment type="caution">
    <text evidence="1">The sequence shown here is derived from an EMBL/GenBank/DDBJ whole genome shotgun (WGS) entry which is preliminary data.</text>
</comment>
<reference evidence="1 2" key="1">
    <citation type="submission" date="2016-01" db="EMBL/GenBank/DDBJ databases">
        <title>Whole genome sequence and analysis of Micromonospora rosaria DSM 803, which can produce antibacterial substance rosamicin.</title>
        <authorList>
            <person name="Yang H."/>
            <person name="He X."/>
            <person name="Zhu D."/>
        </authorList>
    </citation>
    <scope>NUCLEOTIDE SEQUENCE [LARGE SCALE GENOMIC DNA]</scope>
    <source>
        <strain evidence="1 2">DSM 803</strain>
    </source>
</reference>
<dbReference type="RefSeq" id="WP_067359591.1">
    <property type="nucleotide sequence ID" value="NZ_JBIUBN010000001.1"/>
</dbReference>
<dbReference type="OrthoDB" id="3296232at2"/>
<accession>A0A136PYM0</accession>